<feature type="compositionally biased region" description="Basic and acidic residues" evidence="1">
    <location>
        <begin position="152"/>
        <end position="161"/>
    </location>
</feature>
<evidence type="ECO:0000313" key="4">
    <source>
        <dbReference type="Proteomes" id="UP000429607"/>
    </source>
</evidence>
<dbReference type="EMBL" id="QXFT01000029">
    <property type="protein sequence ID" value="KAE9358716.1"/>
    <property type="molecule type" value="Genomic_DNA"/>
</dbReference>
<feature type="compositionally biased region" description="Basic and acidic residues" evidence="1">
    <location>
        <begin position="116"/>
        <end position="144"/>
    </location>
</feature>
<keyword evidence="5" id="KW-1185">Reference proteome</keyword>
<reference evidence="2 4" key="1">
    <citation type="submission" date="2018-09" db="EMBL/GenBank/DDBJ databases">
        <title>Genomic investigation of the strawberry pathogen Phytophthora fragariae indicates pathogenicity is determined by transcriptional variation in three key races.</title>
        <authorList>
            <person name="Adams T.M."/>
            <person name="Armitage A.D."/>
            <person name="Sobczyk M.K."/>
            <person name="Bates H.J."/>
            <person name="Dunwell J.M."/>
            <person name="Nellist C.F."/>
            <person name="Harrison R.J."/>
        </authorList>
    </citation>
    <scope>NUCLEOTIDE SEQUENCE [LARGE SCALE GENOMIC DNA]</scope>
    <source>
        <strain evidence="2 4">SCRP249</strain>
        <strain evidence="3 5">SCRP333</strain>
    </source>
</reference>
<organism evidence="2 4">
    <name type="scientific">Phytophthora rubi</name>
    <dbReference type="NCBI Taxonomy" id="129364"/>
    <lineage>
        <taxon>Eukaryota</taxon>
        <taxon>Sar</taxon>
        <taxon>Stramenopiles</taxon>
        <taxon>Oomycota</taxon>
        <taxon>Peronosporomycetes</taxon>
        <taxon>Peronosporales</taxon>
        <taxon>Peronosporaceae</taxon>
        <taxon>Phytophthora</taxon>
    </lineage>
</organism>
<evidence type="ECO:0000256" key="1">
    <source>
        <dbReference type="SAM" id="MobiDB-lite"/>
    </source>
</evidence>
<sequence length="307" mass="34312">MGSLDANYALLSDVSARNRALQARLRDSLPLLWTDNALVMTSSAPRRRRGGQHPFESSGAAGEADQMLLALEGQAGLQVSRRYKRRVEWEVARRIARVDRELQQYPPAQRFWNQKRRAETPPRPRQRAKGEETGGRVDVARNSDVKATSARARRDSSDKAAENLQKTLVKPRVLTRASSNEKKRVKHVATSPLTIERGSADDKENVTPNAVTPIAVTPVTIETSGITMKEPLREDFGSKQSVDSKQLDDFYTGEMEEVKEEGKHENDPEPKIFVVPNEPAKVQNEASLQVRSSSAEDFGILEEQSEK</sequence>
<feature type="compositionally biased region" description="Basic and acidic residues" evidence="1">
    <location>
        <begin position="260"/>
        <end position="270"/>
    </location>
</feature>
<feature type="region of interest" description="Disordered" evidence="1">
    <location>
        <begin position="107"/>
        <end position="162"/>
    </location>
</feature>
<evidence type="ECO:0000313" key="2">
    <source>
        <dbReference type="EMBL" id="KAE9051938.1"/>
    </source>
</evidence>
<feature type="region of interest" description="Disordered" evidence="1">
    <location>
        <begin position="256"/>
        <end position="307"/>
    </location>
</feature>
<dbReference type="AlphaFoldDB" id="A0A6A3P4M1"/>
<comment type="caution">
    <text evidence="2">The sequence shown here is derived from an EMBL/GenBank/DDBJ whole genome shotgun (WGS) entry which is preliminary data.</text>
</comment>
<dbReference type="Proteomes" id="UP000429607">
    <property type="component" value="Unassembled WGS sequence"/>
</dbReference>
<dbReference type="EMBL" id="QXFV01000028">
    <property type="protein sequence ID" value="KAE9051938.1"/>
    <property type="molecule type" value="Genomic_DNA"/>
</dbReference>
<gene>
    <name evidence="2" type="ORF">PR001_g978</name>
    <name evidence="3" type="ORF">PR003_g1121</name>
</gene>
<evidence type="ECO:0000313" key="5">
    <source>
        <dbReference type="Proteomes" id="UP000434957"/>
    </source>
</evidence>
<evidence type="ECO:0000313" key="3">
    <source>
        <dbReference type="EMBL" id="KAE9358716.1"/>
    </source>
</evidence>
<protein>
    <submittedName>
        <fullName evidence="2">Uncharacterized protein</fullName>
    </submittedName>
</protein>
<proteinExistence type="predicted"/>
<feature type="compositionally biased region" description="Polar residues" evidence="1">
    <location>
        <begin position="284"/>
        <end position="295"/>
    </location>
</feature>
<accession>A0A6A3P4M1</accession>
<name>A0A6A3P4M1_9STRA</name>
<dbReference type="Proteomes" id="UP000434957">
    <property type="component" value="Unassembled WGS sequence"/>
</dbReference>